<gene>
    <name evidence="2" type="ORF">FHS55_003753</name>
</gene>
<keyword evidence="3" id="KW-1185">Reference proteome</keyword>
<dbReference type="EMBL" id="JACICD010000008">
    <property type="protein sequence ID" value="MBB3773122.1"/>
    <property type="molecule type" value="Genomic_DNA"/>
</dbReference>
<evidence type="ECO:0000256" key="1">
    <source>
        <dbReference type="SAM" id="SignalP"/>
    </source>
</evidence>
<dbReference type="Proteomes" id="UP000533469">
    <property type="component" value="Unassembled WGS sequence"/>
</dbReference>
<evidence type="ECO:0000313" key="2">
    <source>
        <dbReference type="EMBL" id="MBB3773122.1"/>
    </source>
</evidence>
<sequence length="115" mass="12121">MAKMIRITSVVAALVLAPVLGASSGMLSSAQAQGFNIEVGPGGVRAVPPDAPRYDQRGPRMGCSERQARSAAREEGLRNAEVVRVTPRSVTVQGMTRRGAEQMRFANEPGCPTIG</sequence>
<comment type="caution">
    <text evidence="2">The sequence shown here is derived from an EMBL/GenBank/DDBJ whole genome shotgun (WGS) entry which is preliminary data.</text>
</comment>
<organism evidence="2 3">
    <name type="scientific">Ancylobacter tetraedralis</name>
    <dbReference type="NCBI Taxonomy" id="217068"/>
    <lineage>
        <taxon>Bacteria</taxon>
        <taxon>Pseudomonadati</taxon>
        <taxon>Pseudomonadota</taxon>
        <taxon>Alphaproteobacteria</taxon>
        <taxon>Hyphomicrobiales</taxon>
        <taxon>Xanthobacteraceae</taxon>
        <taxon>Ancylobacter</taxon>
    </lineage>
</organism>
<evidence type="ECO:0000313" key="3">
    <source>
        <dbReference type="Proteomes" id="UP000533469"/>
    </source>
</evidence>
<feature type="signal peptide" evidence="1">
    <location>
        <begin position="1"/>
        <end position="32"/>
    </location>
</feature>
<accession>A0A839ZET8</accession>
<protein>
    <submittedName>
        <fullName evidence="2">Uncharacterized protein</fullName>
    </submittedName>
</protein>
<proteinExistence type="predicted"/>
<dbReference type="AlphaFoldDB" id="A0A839ZET8"/>
<feature type="chain" id="PRO_5033048817" evidence="1">
    <location>
        <begin position="33"/>
        <end position="115"/>
    </location>
</feature>
<name>A0A839ZET8_9HYPH</name>
<keyword evidence="1" id="KW-0732">Signal</keyword>
<reference evidence="2 3" key="1">
    <citation type="submission" date="2020-08" db="EMBL/GenBank/DDBJ databases">
        <title>Genomic Encyclopedia of Type Strains, Phase IV (KMG-IV): sequencing the most valuable type-strain genomes for metagenomic binning, comparative biology and taxonomic classification.</title>
        <authorList>
            <person name="Goeker M."/>
        </authorList>
    </citation>
    <scope>NUCLEOTIDE SEQUENCE [LARGE SCALE GENOMIC DNA]</scope>
    <source>
        <strain evidence="2 3">DSM 5895</strain>
    </source>
</reference>